<gene>
    <name evidence="1" type="ORF">MES4922_40010</name>
</gene>
<evidence type="ECO:0000313" key="1">
    <source>
        <dbReference type="EMBL" id="CAH2404996.1"/>
    </source>
</evidence>
<reference evidence="1" key="1">
    <citation type="submission" date="2022-03" db="EMBL/GenBank/DDBJ databases">
        <authorList>
            <person name="Brunel B."/>
        </authorList>
    </citation>
    <scope>NUCLEOTIDE SEQUENCE</scope>
    <source>
        <strain evidence="1">STM4922sample</strain>
    </source>
</reference>
<name>A0ABM9E8C6_9HYPH</name>
<comment type="caution">
    <text evidence="1">The sequence shown here is derived from an EMBL/GenBank/DDBJ whole genome shotgun (WGS) entry which is preliminary data.</text>
</comment>
<evidence type="ECO:0000313" key="2">
    <source>
        <dbReference type="Proteomes" id="UP001152604"/>
    </source>
</evidence>
<dbReference type="EMBL" id="CAKXZS010000034">
    <property type="protein sequence ID" value="CAH2404996.1"/>
    <property type="molecule type" value="Genomic_DNA"/>
</dbReference>
<dbReference type="RefSeq" id="WP_254027088.1">
    <property type="nucleotide sequence ID" value="NZ_CAKXZS010000034.1"/>
</dbReference>
<sequence>MATSYQKPGIILIFDQEVWYQPVKQYSDLKAEIDNIKSALVDPANQQRVLKTAVQLQTLDELELLKVEKDDIRDLLLGGVTIRPTGK</sequence>
<protein>
    <submittedName>
        <fullName evidence="1">Uncharacterized protein</fullName>
    </submittedName>
</protein>
<proteinExistence type="predicted"/>
<dbReference type="Proteomes" id="UP001152604">
    <property type="component" value="Unassembled WGS sequence"/>
</dbReference>
<organism evidence="1 2">
    <name type="scientific">Mesorhizobium ventifaucium</name>
    <dbReference type="NCBI Taxonomy" id="666020"/>
    <lineage>
        <taxon>Bacteria</taxon>
        <taxon>Pseudomonadati</taxon>
        <taxon>Pseudomonadota</taxon>
        <taxon>Alphaproteobacteria</taxon>
        <taxon>Hyphomicrobiales</taxon>
        <taxon>Phyllobacteriaceae</taxon>
        <taxon>Mesorhizobium</taxon>
    </lineage>
</organism>
<keyword evidence="2" id="KW-1185">Reference proteome</keyword>
<accession>A0ABM9E8C6</accession>